<dbReference type="PANTHER" id="PTHR42852:SF18">
    <property type="entry name" value="CHROMOSOME UNDETERMINED SCAFFOLD_47, WHOLE GENOME SHOTGUN SEQUENCE"/>
    <property type="match status" value="1"/>
</dbReference>
<accession>A0ABW3KEZ8</accession>
<dbReference type="InterPro" id="IPR036249">
    <property type="entry name" value="Thioredoxin-like_sf"/>
</dbReference>
<dbReference type="InterPro" id="IPR017937">
    <property type="entry name" value="Thioredoxin_CS"/>
</dbReference>
<feature type="signal peptide" evidence="2">
    <location>
        <begin position="1"/>
        <end position="19"/>
    </location>
</feature>
<gene>
    <name evidence="4" type="ORF">ACFQ1C_05950</name>
</gene>
<proteinExistence type="predicted"/>
<dbReference type="InterPro" id="IPR000866">
    <property type="entry name" value="AhpC/TSA"/>
</dbReference>
<protein>
    <submittedName>
        <fullName evidence="4">TlpA family protein disulfide reductase</fullName>
    </submittedName>
</protein>
<name>A0ABW3KEZ8_9GAMM</name>
<dbReference type="Pfam" id="PF00578">
    <property type="entry name" value="AhpC-TSA"/>
    <property type="match status" value="1"/>
</dbReference>
<evidence type="ECO:0000313" key="4">
    <source>
        <dbReference type="EMBL" id="MFD1007694.1"/>
    </source>
</evidence>
<evidence type="ECO:0000256" key="2">
    <source>
        <dbReference type="SAM" id="SignalP"/>
    </source>
</evidence>
<dbReference type="RefSeq" id="WP_379557684.1">
    <property type="nucleotide sequence ID" value="NZ_JBHTJS010000019.1"/>
</dbReference>
<feature type="chain" id="PRO_5046243491" evidence="2">
    <location>
        <begin position="20"/>
        <end position="152"/>
    </location>
</feature>
<dbReference type="InterPro" id="IPR013766">
    <property type="entry name" value="Thioredoxin_domain"/>
</dbReference>
<feature type="domain" description="Thioredoxin" evidence="3">
    <location>
        <begin position="16"/>
        <end position="151"/>
    </location>
</feature>
<comment type="caution">
    <text evidence="4">The sequence shown here is derived from an EMBL/GenBank/DDBJ whole genome shotgun (WGS) entry which is preliminary data.</text>
</comment>
<evidence type="ECO:0000256" key="1">
    <source>
        <dbReference type="ARBA" id="ARBA00023284"/>
    </source>
</evidence>
<dbReference type="CDD" id="cd02966">
    <property type="entry name" value="TlpA_like_family"/>
    <property type="match status" value="1"/>
</dbReference>
<dbReference type="PROSITE" id="PS51257">
    <property type="entry name" value="PROKAR_LIPOPROTEIN"/>
    <property type="match status" value="1"/>
</dbReference>
<evidence type="ECO:0000259" key="3">
    <source>
        <dbReference type="PROSITE" id="PS51352"/>
    </source>
</evidence>
<sequence>MVKRTAGFLIMCAALLSLSGCGEKASLTLANGEQQQLSDYRGQWLVVNYFAEWCAPCLREMPLLNELSASQGPAVLAVSYDKLSGAELQGLAARYQMTMPVVLELTGEWPFDTPNALPTTMILDPKGNLVDSVQGELKPEDLTRWQTAYWSK</sequence>
<dbReference type="InterPro" id="IPR050553">
    <property type="entry name" value="Thioredoxin_ResA/DsbE_sf"/>
</dbReference>
<evidence type="ECO:0000313" key="5">
    <source>
        <dbReference type="Proteomes" id="UP001597048"/>
    </source>
</evidence>
<dbReference type="EMBL" id="JBHTJS010000019">
    <property type="protein sequence ID" value="MFD1007694.1"/>
    <property type="molecule type" value="Genomic_DNA"/>
</dbReference>
<dbReference type="SUPFAM" id="SSF52833">
    <property type="entry name" value="Thioredoxin-like"/>
    <property type="match status" value="1"/>
</dbReference>
<dbReference type="Proteomes" id="UP001597048">
    <property type="component" value="Unassembled WGS sequence"/>
</dbReference>
<dbReference type="PANTHER" id="PTHR42852">
    <property type="entry name" value="THIOL:DISULFIDE INTERCHANGE PROTEIN DSBE"/>
    <property type="match status" value="1"/>
</dbReference>
<keyword evidence="1" id="KW-0676">Redox-active center</keyword>
<keyword evidence="5" id="KW-1185">Reference proteome</keyword>
<dbReference type="PROSITE" id="PS51352">
    <property type="entry name" value="THIOREDOXIN_2"/>
    <property type="match status" value="1"/>
</dbReference>
<reference evidence="5" key="1">
    <citation type="journal article" date="2019" name="Int. J. Syst. Evol. Microbiol.">
        <title>The Global Catalogue of Microorganisms (GCM) 10K type strain sequencing project: providing services to taxonomists for standard genome sequencing and annotation.</title>
        <authorList>
            <consortium name="The Broad Institute Genomics Platform"/>
            <consortium name="The Broad Institute Genome Sequencing Center for Infectious Disease"/>
            <person name="Wu L."/>
            <person name="Ma J."/>
        </authorList>
    </citation>
    <scope>NUCLEOTIDE SEQUENCE [LARGE SCALE GENOMIC DNA]</scope>
    <source>
        <strain evidence="5">CCUG 60525</strain>
    </source>
</reference>
<organism evidence="4 5">
    <name type="scientific">Oceanisphaera ostreae</name>
    <dbReference type="NCBI Taxonomy" id="914151"/>
    <lineage>
        <taxon>Bacteria</taxon>
        <taxon>Pseudomonadati</taxon>
        <taxon>Pseudomonadota</taxon>
        <taxon>Gammaproteobacteria</taxon>
        <taxon>Aeromonadales</taxon>
        <taxon>Aeromonadaceae</taxon>
        <taxon>Oceanisphaera</taxon>
    </lineage>
</organism>
<dbReference type="Gene3D" id="3.40.30.10">
    <property type="entry name" value="Glutaredoxin"/>
    <property type="match status" value="1"/>
</dbReference>
<dbReference type="PROSITE" id="PS00194">
    <property type="entry name" value="THIOREDOXIN_1"/>
    <property type="match status" value="1"/>
</dbReference>
<keyword evidence="2" id="KW-0732">Signal</keyword>